<dbReference type="STRING" id="1838280.A6M21_04695"/>
<keyword evidence="2 7" id="KW-0285">Flavoprotein</keyword>
<dbReference type="GO" id="GO:0016831">
    <property type="term" value="F:carboxy-lyase activity"/>
    <property type="evidence" value="ECO:0007669"/>
    <property type="project" value="TreeGrafter"/>
</dbReference>
<evidence type="ECO:0000256" key="1">
    <source>
        <dbReference type="ARBA" id="ARBA00022602"/>
    </source>
</evidence>
<dbReference type="NCBIfam" id="TIGR00421">
    <property type="entry name" value="ubiX_pad"/>
    <property type="match status" value="1"/>
</dbReference>
<evidence type="ECO:0000256" key="7">
    <source>
        <dbReference type="HAMAP-Rule" id="MF_01984"/>
    </source>
</evidence>
<feature type="binding site" evidence="7">
    <location>
        <position position="35"/>
    </location>
    <ligand>
        <name>FMN</name>
        <dbReference type="ChEBI" id="CHEBI:58210"/>
    </ligand>
</feature>
<sequence length="188" mass="20456">MRIVLAMCGASGAVYGLTLLQALRRLNVETHLILSSWAEKTLQMETTGPLEQVVELADYFYPDRDLSAPVASGSFIHQGMIVAPCSMKTLSAIANGYADNLVARAADVTIKEKRPLVLMPRESPLSAIHLENMLRLARLGVIIAPPVPSFYQRPQSIQDLVDQTAGRVLDLLGIANTLVQRWGGGFEA</sequence>
<organism evidence="9 10">
    <name type="scientific">Desulfotomaculum copahuensis</name>
    <dbReference type="NCBI Taxonomy" id="1838280"/>
    <lineage>
        <taxon>Bacteria</taxon>
        <taxon>Bacillati</taxon>
        <taxon>Bacillota</taxon>
        <taxon>Clostridia</taxon>
        <taxon>Eubacteriales</taxon>
        <taxon>Desulfotomaculaceae</taxon>
        <taxon>Desulfotomaculum</taxon>
    </lineage>
</organism>
<dbReference type="Proteomes" id="UP000078532">
    <property type="component" value="Unassembled WGS sequence"/>
</dbReference>
<dbReference type="AlphaFoldDB" id="A0A1B7LHN1"/>
<dbReference type="RefSeq" id="WP_066666535.1">
    <property type="nucleotide sequence ID" value="NZ_LYVF01000047.1"/>
</dbReference>
<proteinExistence type="inferred from homology"/>
<evidence type="ECO:0000256" key="5">
    <source>
        <dbReference type="ARBA" id="ARBA00050612"/>
    </source>
</evidence>
<keyword evidence="1 7" id="KW-0637">Prenyltransferase</keyword>
<dbReference type="SUPFAM" id="SSF52507">
    <property type="entry name" value="Homo-oligomeric flavin-containing Cys decarboxylases, HFCD"/>
    <property type="match status" value="1"/>
</dbReference>
<dbReference type="Pfam" id="PF02441">
    <property type="entry name" value="Flavoprotein"/>
    <property type="match status" value="1"/>
</dbReference>
<dbReference type="OrthoDB" id="9781577at2"/>
<evidence type="ECO:0000313" key="9">
    <source>
        <dbReference type="EMBL" id="OAT85795.1"/>
    </source>
</evidence>
<dbReference type="EC" id="2.5.1.129" evidence="7"/>
<dbReference type="NCBIfam" id="NF004685">
    <property type="entry name" value="PRK06029.1"/>
    <property type="match status" value="1"/>
</dbReference>
<evidence type="ECO:0000256" key="2">
    <source>
        <dbReference type="ARBA" id="ARBA00022630"/>
    </source>
</evidence>
<comment type="catalytic activity">
    <reaction evidence="5 7">
        <text>dimethylallyl phosphate + FMNH2 = prenylated FMNH2 + phosphate</text>
        <dbReference type="Rhea" id="RHEA:37743"/>
        <dbReference type="ChEBI" id="CHEBI:43474"/>
        <dbReference type="ChEBI" id="CHEBI:57618"/>
        <dbReference type="ChEBI" id="CHEBI:87467"/>
        <dbReference type="ChEBI" id="CHEBI:88052"/>
        <dbReference type="EC" id="2.5.1.129"/>
    </reaction>
</comment>
<feature type="binding site" evidence="7">
    <location>
        <position position="167"/>
    </location>
    <ligand>
        <name>dimethylallyl phosphate</name>
        <dbReference type="ChEBI" id="CHEBI:88052"/>
    </ligand>
</feature>
<evidence type="ECO:0000256" key="6">
    <source>
        <dbReference type="ARBA" id="ARBA00060793"/>
    </source>
</evidence>
<dbReference type="InterPro" id="IPR003382">
    <property type="entry name" value="Flavoprotein"/>
</dbReference>
<comment type="caution">
    <text evidence="9">The sequence shown here is derived from an EMBL/GenBank/DDBJ whole genome shotgun (WGS) entry which is preliminary data.</text>
</comment>
<keyword evidence="3 7" id="KW-0288">FMN</keyword>
<dbReference type="InterPro" id="IPR036551">
    <property type="entry name" value="Flavin_trans-like"/>
</dbReference>
<dbReference type="PANTHER" id="PTHR43374:SF1">
    <property type="entry name" value="FLAVIN PRENYLTRANSFERASE PAD1, MITOCHONDRIAL"/>
    <property type="match status" value="1"/>
</dbReference>
<dbReference type="PANTHER" id="PTHR43374">
    <property type="entry name" value="FLAVIN PRENYLTRANSFERASE"/>
    <property type="match status" value="1"/>
</dbReference>
<dbReference type="InterPro" id="IPR004507">
    <property type="entry name" value="UbiX-like"/>
</dbReference>
<feature type="binding site" evidence="7">
    <location>
        <begin position="86"/>
        <end position="89"/>
    </location>
    <ligand>
        <name>FMN</name>
        <dbReference type="ChEBI" id="CHEBI:58210"/>
    </ligand>
</feature>
<comment type="function">
    <text evidence="7">Flavin prenyltransferase that catalyzes the synthesis of the prenylated FMN cofactor (prenyl-FMN) for 4-hydroxy-3-polyprenylbenzoic acid decarboxylase UbiD. The prenyltransferase is metal-independent and links a dimethylallyl moiety from dimethylallyl monophosphate (DMAP) to the flavin N5 and C6 atoms of FMN.</text>
</comment>
<keyword evidence="10" id="KW-1185">Reference proteome</keyword>
<evidence type="ECO:0000256" key="3">
    <source>
        <dbReference type="ARBA" id="ARBA00022643"/>
    </source>
</evidence>
<evidence type="ECO:0000313" key="10">
    <source>
        <dbReference type="Proteomes" id="UP000078532"/>
    </source>
</evidence>
<dbReference type="EMBL" id="LYVF01000047">
    <property type="protein sequence ID" value="OAT85795.1"/>
    <property type="molecule type" value="Genomic_DNA"/>
</dbReference>
<comment type="similarity">
    <text evidence="6 7">Belongs to the UbiX/PAD1 family.</text>
</comment>
<dbReference type="GO" id="GO:0106141">
    <property type="term" value="F:flavin prenyltransferase activity"/>
    <property type="evidence" value="ECO:0007669"/>
    <property type="project" value="UniProtKB-EC"/>
</dbReference>
<dbReference type="FunFam" id="3.40.50.1950:FF:000001">
    <property type="entry name" value="Flavin prenyltransferase UbiX"/>
    <property type="match status" value="1"/>
</dbReference>
<protein>
    <recommendedName>
        <fullName evidence="7">Flavin prenyltransferase UbiX</fullName>
        <ecNumber evidence="7">2.5.1.129</ecNumber>
    </recommendedName>
</protein>
<keyword evidence="4 7" id="KW-0808">Transferase</keyword>
<name>A0A1B7LHN1_9FIRM</name>
<dbReference type="HAMAP" id="MF_01984">
    <property type="entry name" value="ubiX_pad"/>
    <property type="match status" value="1"/>
</dbReference>
<feature type="domain" description="Flavoprotein" evidence="8">
    <location>
        <begin position="1"/>
        <end position="171"/>
    </location>
</feature>
<reference evidence="9 10" key="1">
    <citation type="submission" date="2016-04" db="EMBL/GenBank/DDBJ databases">
        <authorList>
            <person name="Evans L.H."/>
            <person name="Alamgir A."/>
            <person name="Owens N."/>
            <person name="Weber N.D."/>
            <person name="Virtaneva K."/>
            <person name="Barbian K."/>
            <person name="Babar A."/>
            <person name="Rosenke K."/>
        </authorList>
    </citation>
    <scope>NUCLEOTIDE SEQUENCE [LARGE SCALE GENOMIC DNA]</scope>
    <source>
        <strain evidence="9 10">LMa1</strain>
    </source>
</reference>
<gene>
    <name evidence="7" type="primary">ubiX</name>
    <name evidence="9" type="ORF">A6M21_04695</name>
</gene>
<feature type="binding site" evidence="7">
    <location>
        <position position="121"/>
    </location>
    <ligand>
        <name>FMN</name>
        <dbReference type="ChEBI" id="CHEBI:58210"/>
    </ligand>
</feature>
<dbReference type="Gene3D" id="3.40.50.1950">
    <property type="entry name" value="Flavin prenyltransferase-like"/>
    <property type="match status" value="1"/>
</dbReference>
<accession>A0A1B7LHN1</accession>
<evidence type="ECO:0000259" key="8">
    <source>
        <dbReference type="Pfam" id="PF02441"/>
    </source>
</evidence>
<evidence type="ECO:0000256" key="4">
    <source>
        <dbReference type="ARBA" id="ARBA00022679"/>
    </source>
</evidence>
<comment type="caution">
    <text evidence="7">Lacks conserved residue(s) required for the propagation of feature annotation.</text>
</comment>
<feature type="binding site" evidence="7">
    <location>
        <begin position="9"/>
        <end position="11"/>
    </location>
    <ligand>
        <name>FMN</name>
        <dbReference type="ChEBI" id="CHEBI:58210"/>
    </ligand>
</feature>
<feature type="binding site" evidence="7">
    <location>
        <position position="151"/>
    </location>
    <ligand>
        <name>dimethylallyl phosphate</name>
        <dbReference type="ChEBI" id="CHEBI:88052"/>
    </ligand>
</feature>